<proteinExistence type="predicted"/>
<evidence type="ECO:0000256" key="1">
    <source>
        <dbReference type="SAM" id="MobiDB-lite"/>
    </source>
</evidence>
<organism evidence="2 3">
    <name type="scientific">Tortispora caseinolytica NRRL Y-17796</name>
    <dbReference type="NCBI Taxonomy" id="767744"/>
    <lineage>
        <taxon>Eukaryota</taxon>
        <taxon>Fungi</taxon>
        <taxon>Dikarya</taxon>
        <taxon>Ascomycota</taxon>
        <taxon>Saccharomycotina</taxon>
        <taxon>Trigonopsidomycetes</taxon>
        <taxon>Trigonopsidales</taxon>
        <taxon>Trigonopsidaceae</taxon>
        <taxon>Tortispora</taxon>
    </lineage>
</organism>
<evidence type="ECO:0000313" key="3">
    <source>
        <dbReference type="Proteomes" id="UP000095023"/>
    </source>
</evidence>
<dbReference type="Proteomes" id="UP000095023">
    <property type="component" value="Unassembled WGS sequence"/>
</dbReference>
<dbReference type="AlphaFoldDB" id="A0A1E4TB30"/>
<feature type="region of interest" description="Disordered" evidence="1">
    <location>
        <begin position="297"/>
        <end position="316"/>
    </location>
</feature>
<feature type="compositionally biased region" description="Polar residues" evidence="1">
    <location>
        <begin position="240"/>
        <end position="252"/>
    </location>
</feature>
<feature type="region of interest" description="Disordered" evidence="1">
    <location>
        <begin position="227"/>
        <end position="255"/>
    </location>
</feature>
<feature type="region of interest" description="Disordered" evidence="1">
    <location>
        <begin position="1"/>
        <end position="33"/>
    </location>
</feature>
<gene>
    <name evidence="2" type="ORF">CANCADRAFT_62079</name>
</gene>
<keyword evidence="3" id="KW-1185">Reference proteome</keyword>
<sequence>MFFSTDSFNDTQSEPSFDSETVQIKSESSIIDNQPLQQHTDTGCFGFRNKIRAKINAFRRRFAVWNLPKSPSSTEIVDQKSPEIQIIDLDNVSELVGFNSPDSFISASHCAYYDQIDPENEVDVVVPALEMDSGEASSCYYNTPLDESSGNLLPTLSTAEIARDKTFDLRPDQLMVCLSNTEYNGTQAAVQPVVNNLVANPPKYATSSIRTKKSSIFRRWFSGTKTSEPDLQVEPEVRRPQSSGSTQAASSFNKHRRLATLSSHKRCCSGYTAGTIPLEVDSSGFAALPYTVPNDEKHMNSPVPVRELSSSSGVTTPITDTEPLKPMESPYHFHSVSTDSNHQDICTTVSSSESVPAFSSPDSNIASHSVADETFTGRHSVEGRIKRALRCAEFTEYLQYKNMSYDERNALYERRQALSSQSEFTEEQLTYLRTWRSSSVNPITAEIEAF</sequence>
<evidence type="ECO:0000313" key="2">
    <source>
        <dbReference type="EMBL" id="ODV88985.1"/>
    </source>
</evidence>
<reference evidence="3" key="1">
    <citation type="submission" date="2016-02" db="EMBL/GenBank/DDBJ databases">
        <title>Comparative genomics of biotechnologically important yeasts.</title>
        <authorList>
            <consortium name="DOE Joint Genome Institute"/>
            <person name="Riley R."/>
            <person name="Haridas S."/>
            <person name="Wolfe K.H."/>
            <person name="Lopes M.R."/>
            <person name="Hittinger C.T."/>
            <person name="Goker M."/>
            <person name="Salamov A."/>
            <person name="Wisecaver J."/>
            <person name="Long T.M."/>
            <person name="Aerts A.L."/>
            <person name="Barry K."/>
            <person name="Choi C."/>
            <person name="Clum A."/>
            <person name="Coughlan A.Y."/>
            <person name="Deshpande S."/>
            <person name="Douglass A.P."/>
            <person name="Hanson S.J."/>
            <person name="Klenk H.-P."/>
            <person name="Labutti K."/>
            <person name="Lapidus A."/>
            <person name="Lindquist E."/>
            <person name="Lipzen A."/>
            <person name="Meier-Kolthoff J.P."/>
            <person name="Ohm R.A."/>
            <person name="Otillar R.P."/>
            <person name="Pangilinan J."/>
            <person name="Peng Y."/>
            <person name="Rokas A."/>
            <person name="Rosa C.A."/>
            <person name="Scheuner C."/>
            <person name="Sibirny A.A."/>
            <person name="Slot J.C."/>
            <person name="Stielow J.B."/>
            <person name="Sun H."/>
            <person name="Kurtzman C.P."/>
            <person name="Blackwell M."/>
            <person name="Jeffries T.W."/>
            <person name="Grigoriev I.V."/>
        </authorList>
    </citation>
    <scope>NUCLEOTIDE SEQUENCE [LARGE SCALE GENOMIC DNA]</scope>
    <source>
        <strain evidence="3">NRRL Y-17796</strain>
    </source>
</reference>
<name>A0A1E4TB30_9ASCO</name>
<protein>
    <submittedName>
        <fullName evidence="2">Uncharacterized protein</fullName>
    </submittedName>
</protein>
<accession>A0A1E4TB30</accession>
<dbReference type="EMBL" id="KV453843">
    <property type="protein sequence ID" value="ODV88985.1"/>
    <property type="molecule type" value="Genomic_DNA"/>
</dbReference>